<evidence type="ECO:0000256" key="5">
    <source>
        <dbReference type="ARBA" id="ARBA00023136"/>
    </source>
</evidence>
<proteinExistence type="inferred from homology"/>
<gene>
    <name evidence="7" type="ORF">A6A04_02265</name>
</gene>
<evidence type="ECO:0000313" key="8">
    <source>
        <dbReference type="Proteomes" id="UP000078428"/>
    </source>
</evidence>
<keyword evidence="5 6" id="KW-0472">Membrane</keyword>
<name>A0A178MQ61_9PROT</name>
<evidence type="ECO:0000256" key="2">
    <source>
        <dbReference type="ARBA" id="ARBA00007511"/>
    </source>
</evidence>
<dbReference type="OrthoDB" id="9805314at2"/>
<comment type="caution">
    <text evidence="7">The sequence shown here is derived from an EMBL/GenBank/DDBJ whole genome shotgun (WGS) entry which is preliminary data.</text>
</comment>
<feature type="transmembrane region" description="Helical" evidence="6">
    <location>
        <begin position="49"/>
        <end position="71"/>
    </location>
</feature>
<feature type="transmembrane region" description="Helical" evidence="6">
    <location>
        <begin position="201"/>
        <end position="221"/>
    </location>
</feature>
<dbReference type="EMBL" id="LWQT01000055">
    <property type="protein sequence ID" value="OAN50248.1"/>
    <property type="molecule type" value="Genomic_DNA"/>
</dbReference>
<evidence type="ECO:0000256" key="6">
    <source>
        <dbReference type="SAM" id="Phobius"/>
    </source>
</evidence>
<evidence type="ECO:0000256" key="4">
    <source>
        <dbReference type="ARBA" id="ARBA00022989"/>
    </source>
</evidence>
<reference evidence="7 8" key="1">
    <citation type="submission" date="2016-04" db="EMBL/GenBank/DDBJ databases">
        <title>Draft genome sequence of freshwater magnetotactic bacteria Magnetospirillum marisnigri SP-1 and Magnetospirillum moscoviense BB-1.</title>
        <authorList>
            <person name="Koziaeva V."/>
            <person name="Dziuba M.V."/>
            <person name="Ivanov T.M."/>
            <person name="Kuznetsov B."/>
            <person name="Grouzdev D.S."/>
        </authorList>
    </citation>
    <scope>NUCLEOTIDE SEQUENCE [LARGE SCALE GENOMIC DNA]</scope>
    <source>
        <strain evidence="7 8">SP-1</strain>
    </source>
</reference>
<dbReference type="STRING" id="1285242.A6A04_02265"/>
<keyword evidence="4 6" id="KW-1133">Transmembrane helix</keyword>
<keyword evidence="8" id="KW-1185">Reference proteome</keyword>
<comment type="similarity">
    <text evidence="2">Belongs to the TerC family.</text>
</comment>
<feature type="transmembrane region" description="Helical" evidence="6">
    <location>
        <begin position="12"/>
        <end position="33"/>
    </location>
</feature>
<feature type="transmembrane region" description="Helical" evidence="6">
    <location>
        <begin position="130"/>
        <end position="148"/>
    </location>
</feature>
<organism evidence="7 8">
    <name type="scientific">Paramagnetospirillum marisnigri</name>
    <dbReference type="NCBI Taxonomy" id="1285242"/>
    <lineage>
        <taxon>Bacteria</taxon>
        <taxon>Pseudomonadati</taxon>
        <taxon>Pseudomonadota</taxon>
        <taxon>Alphaproteobacteria</taxon>
        <taxon>Rhodospirillales</taxon>
        <taxon>Magnetospirillaceae</taxon>
        <taxon>Paramagnetospirillum</taxon>
    </lineage>
</organism>
<evidence type="ECO:0000256" key="3">
    <source>
        <dbReference type="ARBA" id="ARBA00022692"/>
    </source>
</evidence>
<dbReference type="SUPFAM" id="SSF103473">
    <property type="entry name" value="MFS general substrate transporter"/>
    <property type="match status" value="1"/>
</dbReference>
<dbReference type="PANTHER" id="PTHR30238:SF4">
    <property type="entry name" value="SLL1022 PROTEIN"/>
    <property type="match status" value="1"/>
</dbReference>
<dbReference type="Proteomes" id="UP000078428">
    <property type="component" value="Unassembled WGS sequence"/>
</dbReference>
<comment type="subcellular location">
    <subcellularLocation>
        <location evidence="1">Membrane</location>
        <topology evidence="1">Multi-pass membrane protein</topology>
    </subcellularLocation>
</comment>
<evidence type="ECO:0000256" key="1">
    <source>
        <dbReference type="ARBA" id="ARBA00004141"/>
    </source>
</evidence>
<dbReference type="AlphaFoldDB" id="A0A178MQ61"/>
<dbReference type="RefSeq" id="WP_068492627.1">
    <property type="nucleotide sequence ID" value="NZ_LWQT01000055.1"/>
</dbReference>
<dbReference type="Pfam" id="PF03741">
    <property type="entry name" value="TerC"/>
    <property type="match status" value="1"/>
</dbReference>
<protein>
    <recommendedName>
        <fullName evidence="9">TerC family protein</fullName>
    </recommendedName>
</protein>
<accession>A0A178MQ61</accession>
<evidence type="ECO:0008006" key="9">
    <source>
        <dbReference type="Google" id="ProtNLM"/>
    </source>
</evidence>
<feature type="transmembrane region" description="Helical" evidence="6">
    <location>
        <begin position="227"/>
        <end position="245"/>
    </location>
</feature>
<evidence type="ECO:0000313" key="7">
    <source>
        <dbReference type="EMBL" id="OAN50248.1"/>
    </source>
</evidence>
<dbReference type="GO" id="GO:0016020">
    <property type="term" value="C:membrane"/>
    <property type="evidence" value="ECO:0007669"/>
    <property type="project" value="UniProtKB-SubCell"/>
</dbReference>
<dbReference type="PANTHER" id="PTHR30238">
    <property type="entry name" value="MEMBRANE BOUND PREDICTED REDOX MODULATOR"/>
    <property type="match status" value="1"/>
</dbReference>
<feature type="transmembrane region" description="Helical" evidence="6">
    <location>
        <begin position="168"/>
        <end position="189"/>
    </location>
</feature>
<dbReference type="InterPro" id="IPR036259">
    <property type="entry name" value="MFS_trans_sf"/>
</dbReference>
<keyword evidence="3 6" id="KW-0812">Transmembrane</keyword>
<sequence length="260" mass="27531">MEWLADPDIWLSLATLAVLEIVLGVDNLVYLAIVSNRLPEPMRPMGRRLGLVFALVTRIALLGSISWVAGLVEPVFVIWDHPVSWRDIIMIGGGVFLVAKATHEIHGSLEGEEDAAAAAPPTGETASSPAVAAAATAGMGAVVVQIAVLDIVFSLDSVITAVGMANNLWVMVAAVVLASVVMVVAANPLSELIENHPTIKMLALSFLMLVGMALVAEGTGVHVPKGYLYFAMGFSLGIEVLNLMARRRKRAPVKLRTPVP</sequence>
<dbReference type="InterPro" id="IPR005496">
    <property type="entry name" value="Integral_membrane_TerC"/>
</dbReference>